<evidence type="ECO:0008006" key="5">
    <source>
        <dbReference type="Google" id="ProtNLM"/>
    </source>
</evidence>
<dbReference type="Proteomes" id="UP000008204">
    <property type="component" value="Plasmid pP880101"/>
</dbReference>
<gene>
    <name evidence="3" type="ordered locus">PCC8801_4447</name>
</gene>
<dbReference type="OrthoDB" id="428502at2"/>
<feature type="chain" id="PRO_5002858759" description="OstA family protein" evidence="2">
    <location>
        <begin position="24"/>
        <end position="119"/>
    </location>
</feature>
<protein>
    <recommendedName>
        <fullName evidence="5">OstA family protein</fullName>
    </recommendedName>
</protein>
<evidence type="ECO:0000256" key="1">
    <source>
        <dbReference type="SAM" id="MobiDB-lite"/>
    </source>
</evidence>
<dbReference type="RefSeq" id="WP_012593004.1">
    <property type="nucleotide sequence ID" value="NC_011721.1"/>
</dbReference>
<feature type="signal peptide" evidence="2">
    <location>
        <begin position="1"/>
        <end position="23"/>
    </location>
</feature>
<feature type="region of interest" description="Disordered" evidence="1">
    <location>
        <begin position="56"/>
        <end position="119"/>
    </location>
</feature>
<keyword evidence="2" id="KW-0732">Signal</keyword>
<feature type="compositionally biased region" description="Acidic residues" evidence="1">
    <location>
        <begin position="61"/>
        <end position="74"/>
    </location>
</feature>
<proteinExistence type="predicted"/>
<keyword evidence="4" id="KW-1185">Reference proteome</keyword>
<dbReference type="KEGG" id="cyp:PCC8801_4447"/>
<reference evidence="4" key="1">
    <citation type="journal article" date="2011" name="MBio">
        <title>Novel metabolic attributes of the genus Cyanothece, comprising a group of unicellular nitrogen-fixing Cyanobacteria.</title>
        <authorList>
            <person name="Bandyopadhyay A."/>
            <person name="Elvitigala T."/>
            <person name="Welsh E."/>
            <person name="Stockel J."/>
            <person name="Liberton M."/>
            <person name="Min H."/>
            <person name="Sherman L.A."/>
            <person name="Pakrasi H.B."/>
        </authorList>
    </citation>
    <scope>NUCLEOTIDE SEQUENCE [LARGE SCALE GENOMIC DNA]</scope>
    <source>
        <strain evidence="4">PCC 8801</strain>
        <plasmid evidence="4">pP880101</plasmid>
    </source>
</reference>
<dbReference type="HOGENOM" id="CLU_166669_0_0_3"/>
<keyword evidence="3" id="KW-0614">Plasmid</keyword>
<evidence type="ECO:0000313" key="4">
    <source>
        <dbReference type="Proteomes" id="UP000008204"/>
    </source>
</evidence>
<geneLocation type="plasmid" evidence="3 4">
    <name>pP880101</name>
</geneLocation>
<feature type="compositionally biased region" description="Polar residues" evidence="1">
    <location>
        <begin position="77"/>
        <end position="119"/>
    </location>
</feature>
<accession>B7K6E6</accession>
<dbReference type="EMBL" id="CP001288">
    <property type="protein sequence ID" value="ACK68368.1"/>
    <property type="molecule type" value="Genomic_DNA"/>
</dbReference>
<dbReference type="AlphaFoldDB" id="B7K6E6"/>
<sequence>MQAQKLMLIISFLILCLPILAHAKPIKVQAGNVTIMRGENRHIEVDTGRIRISVPRQPIETESDDDYFDNEDEFNSSNSRQTLQNSSCGTRSVQSSQQTNINGSRRTVTQTNISNNICR</sequence>
<name>B7K6E6_RIPO1</name>
<evidence type="ECO:0000256" key="2">
    <source>
        <dbReference type="SAM" id="SignalP"/>
    </source>
</evidence>
<evidence type="ECO:0000313" key="3">
    <source>
        <dbReference type="EMBL" id="ACK68368.1"/>
    </source>
</evidence>
<organism evidence="3 4">
    <name type="scientific">Rippkaea orientalis (strain PCC 8801 / RF-1)</name>
    <name type="common">Cyanothece sp. (strain PCC 8801)</name>
    <dbReference type="NCBI Taxonomy" id="41431"/>
    <lineage>
        <taxon>Bacteria</taxon>
        <taxon>Bacillati</taxon>
        <taxon>Cyanobacteriota</taxon>
        <taxon>Cyanophyceae</taxon>
        <taxon>Oscillatoriophycideae</taxon>
        <taxon>Chroococcales</taxon>
        <taxon>Aphanothecaceae</taxon>
        <taxon>Rippkaea</taxon>
        <taxon>Rippkaea orientalis</taxon>
    </lineage>
</organism>